<evidence type="ECO:0000313" key="3">
    <source>
        <dbReference type="EMBL" id="MBB6253488.1"/>
    </source>
</evidence>
<dbReference type="InterPro" id="IPR036968">
    <property type="entry name" value="Enolpyruvate_Tfrase_sf"/>
</dbReference>
<name>A0A7X0B0F5_9PROT</name>
<dbReference type="PANTHER" id="PTHR21090">
    <property type="entry name" value="AROM/DEHYDROQUINATE SYNTHASE"/>
    <property type="match status" value="1"/>
</dbReference>
<gene>
    <name evidence="3" type="ORF">FHS74_004057</name>
</gene>
<dbReference type="EMBL" id="JACIIZ010000012">
    <property type="protein sequence ID" value="MBB6253488.1"/>
    <property type="molecule type" value="Genomic_DNA"/>
</dbReference>
<comment type="caution">
    <text evidence="3">The sequence shown here is derived from an EMBL/GenBank/DDBJ whole genome shotgun (WGS) entry which is preliminary data.</text>
</comment>
<dbReference type="EC" id="2.5.1.19" evidence="3"/>
<evidence type="ECO:0000259" key="2">
    <source>
        <dbReference type="Pfam" id="PF00275"/>
    </source>
</evidence>
<dbReference type="GO" id="GO:0009423">
    <property type="term" value="P:chorismate biosynthetic process"/>
    <property type="evidence" value="ECO:0007669"/>
    <property type="project" value="TreeGrafter"/>
</dbReference>
<evidence type="ECO:0000256" key="1">
    <source>
        <dbReference type="ARBA" id="ARBA00022679"/>
    </source>
</evidence>
<organism evidence="3 4">
    <name type="scientific">Nitrospirillum iridis</name>
    <dbReference type="NCBI Taxonomy" id="765888"/>
    <lineage>
        <taxon>Bacteria</taxon>
        <taxon>Pseudomonadati</taxon>
        <taxon>Pseudomonadota</taxon>
        <taxon>Alphaproteobacteria</taxon>
        <taxon>Rhodospirillales</taxon>
        <taxon>Azospirillaceae</taxon>
        <taxon>Nitrospirillum</taxon>
    </lineage>
</organism>
<protein>
    <submittedName>
        <fullName evidence="3">3-phosphoshikimate 1-carboxyvinyltransferase</fullName>
        <ecNumber evidence="3">2.5.1.19</ecNumber>
    </submittedName>
</protein>
<evidence type="ECO:0000313" key="4">
    <source>
        <dbReference type="Proteomes" id="UP000539175"/>
    </source>
</evidence>
<reference evidence="3 4" key="1">
    <citation type="submission" date="2020-08" db="EMBL/GenBank/DDBJ databases">
        <title>Genomic Encyclopedia of Type Strains, Phase IV (KMG-IV): sequencing the most valuable type-strain genomes for metagenomic binning, comparative biology and taxonomic classification.</title>
        <authorList>
            <person name="Goeker M."/>
        </authorList>
    </citation>
    <scope>NUCLEOTIDE SEQUENCE [LARGE SCALE GENOMIC DNA]</scope>
    <source>
        <strain evidence="3 4">DSM 22198</strain>
    </source>
</reference>
<dbReference type="Gene3D" id="3.65.10.10">
    <property type="entry name" value="Enolpyruvate transferase domain"/>
    <property type="match status" value="2"/>
</dbReference>
<dbReference type="Proteomes" id="UP000539175">
    <property type="component" value="Unassembled WGS sequence"/>
</dbReference>
<dbReference type="InterPro" id="IPR001986">
    <property type="entry name" value="Enolpyruvate_Tfrase_dom"/>
</dbReference>
<dbReference type="RefSeq" id="WP_184804104.1">
    <property type="nucleotide sequence ID" value="NZ_JACIIZ010000012.1"/>
</dbReference>
<dbReference type="GO" id="GO:0003866">
    <property type="term" value="F:3-phosphoshikimate 1-carboxyvinyltransferase activity"/>
    <property type="evidence" value="ECO:0007669"/>
    <property type="project" value="UniProtKB-EC"/>
</dbReference>
<dbReference type="Pfam" id="PF00275">
    <property type="entry name" value="EPSP_synthase"/>
    <property type="match status" value="1"/>
</dbReference>
<dbReference type="AlphaFoldDB" id="A0A7X0B0F5"/>
<dbReference type="InterPro" id="IPR013792">
    <property type="entry name" value="RNA3'P_cycl/enolpyr_Trfase_a/b"/>
</dbReference>
<accession>A0A7X0B0F5</accession>
<sequence length="462" mass="44890">MPVPPAASWISAPVPSLAGTATVPGDAGIAVRALVLAALAVGASDVEGVPTGTDPVIQALRTLGARLEGGGEGAWRVHGVGVGGLRQAPGLLDLGNDRLAFALLAGVLSTQSGDTFLTTTGPASLFLKAAMPPLARMGAALTAGHDGVGNACPPLLVRGTGHAVPIDHRPLAAVTGAVKSALLLAALNTAGTTTVVEEAATADHTERLLRQFGADIVARHQPDGAWAVSVTGHRELRPARVAVPGDAALAGAALVAAALRPGPGIALARVGTNEHRAGILHLLRDMGADLAIEPLPAPGAAVGPAGGLGVGSGGGAEPMADIRLHPLAQPLHGIEVSAGRLADARDLALAAVAGAGARGATVLRGLPSALARHVPALAAALTRCGVSVETGADHLTVHGDGQPPRGGAAVTVEADLAPAFLALGTATAQPITVHCPAPGGGPGGVADAAGLLNALGGAVTAG</sequence>
<keyword evidence="4" id="KW-1185">Reference proteome</keyword>
<keyword evidence="1 3" id="KW-0808">Transferase</keyword>
<feature type="domain" description="Enolpyruvate transferase" evidence="2">
    <location>
        <begin position="16"/>
        <end position="422"/>
    </location>
</feature>
<proteinExistence type="predicted"/>
<dbReference type="PANTHER" id="PTHR21090:SF5">
    <property type="entry name" value="PENTAFUNCTIONAL AROM POLYPEPTIDE"/>
    <property type="match status" value="1"/>
</dbReference>
<dbReference type="SUPFAM" id="SSF55205">
    <property type="entry name" value="EPT/RTPC-like"/>
    <property type="match status" value="1"/>
</dbReference>